<accession>A0A2M9C060</accession>
<evidence type="ECO:0000313" key="3">
    <source>
        <dbReference type="Proteomes" id="UP000230161"/>
    </source>
</evidence>
<dbReference type="RefSeq" id="WP_100344193.1">
    <property type="nucleotide sequence ID" value="NZ_PGFB01000002.1"/>
</dbReference>
<name>A0A2M9C060_9MICO</name>
<evidence type="ECO:0000256" key="1">
    <source>
        <dbReference type="SAM" id="MobiDB-lite"/>
    </source>
</evidence>
<evidence type="ECO:0000313" key="2">
    <source>
        <dbReference type="EMBL" id="PJJ63731.1"/>
    </source>
</evidence>
<dbReference type="EMBL" id="PGFB01000002">
    <property type="protein sequence ID" value="PJJ63731.1"/>
    <property type="molecule type" value="Genomic_DNA"/>
</dbReference>
<keyword evidence="3" id="KW-1185">Reference proteome</keyword>
<gene>
    <name evidence="2" type="ORF">CLV54_1405</name>
</gene>
<dbReference type="Proteomes" id="UP000230161">
    <property type="component" value="Unassembled WGS sequence"/>
</dbReference>
<proteinExistence type="predicted"/>
<comment type="caution">
    <text evidence="2">The sequence shown here is derived from an EMBL/GenBank/DDBJ whole genome shotgun (WGS) entry which is preliminary data.</text>
</comment>
<dbReference type="AlphaFoldDB" id="A0A2M9C060"/>
<protein>
    <submittedName>
        <fullName evidence="2">Uncharacterized protein</fullName>
    </submittedName>
</protein>
<sequence length="89" mass="10090">MEHTYEATSEAEPTHAPRGAEPDEARRRLARELDENVARRLALAAQKLEELTLRQKWEDRAEPSGLDEVTAALRDALRRVQEISATIRG</sequence>
<reference evidence="2 3" key="1">
    <citation type="submission" date="2017-11" db="EMBL/GenBank/DDBJ databases">
        <title>Genomic Encyclopedia of Archaeal and Bacterial Type Strains, Phase II (KMG-II): From Individual Species to Whole Genera.</title>
        <authorList>
            <person name="Goeker M."/>
        </authorList>
    </citation>
    <scope>NUCLEOTIDE SEQUENCE [LARGE SCALE GENOMIC DNA]</scope>
    <source>
        <strain evidence="2 3">DSM 25625</strain>
    </source>
</reference>
<feature type="region of interest" description="Disordered" evidence="1">
    <location>
        <begin position="1"/>
        <end position="24"/>
    </location>
</feature>
<organism evidence="2 3">
    <name type="scientific">Compostimonas suwonensis</name>
    <dbReference type="NCBI Taxonomy" id="1048394"/>
    <lineage>
        <taxon>Bacteria</taxon>
        <taxon>Bacillati</taxon>
        <taxon>Actinomycetota</taxon>
        <taxon>Actinomycetes</taxon>
        <taxon>Micrococcales</taxon>
        <taxon>Microbacteriaceae</taxon>
        <taxon>Compostimonas</taxon>
    </lineage>
</organism>
<feature type="compositionally biased region" description="Basic and acidic residues" evidence="1">
    <location>
        <begin position="12"/>
        <end position="24"/>
    </location>
</feature>